<proteinExistence type="predicted"/>
<accession>A0ABR4CQ47</accession>
<feature type="coiled-coil region" evidence="1">
    <location>
        <begin position="34"/>
        <end position="71"/>
    </location>
</feature>
<gene>
    <name evidence="3" type="ORF">VTL71DRAFT_11412</name>
</gene>
<evidence type="ECO:0000256" key="2">
    <source>
        <dbReference type="SAM" id="Phobius"/>
    </source>
</evidence>
<dbReference type="Proteomes" id="UP001595075">
    <property type="component" value="Unassembled WGS sequence"/>
</dbReference>
<organism evidence="3 4">
    <name type="scientific">Oculimacula yallundae</name>
    <dbReference type="NCBI Taxonomy" id="86028"/>
    <lineage>
        <taxon>Eukaryota</taxon>
        <taxon>Fungi</taxon>
        <taxon>Dikarya</taxon>
        <taxon>Ascomycota</taxon>
        <taxon>Pezizomycotina</taxon>
        <taxon>Leotiomycetes</taxon>
        <taxon>Helotiales</taxon>
        <taxon>Ploettnerulaceae</taxon>
        <taxon>Oculimacula</taxon>
    </lineage>
</organism>
<evidence type="ECO:0000313" key="3">
    <source>
        <dbReference type="EMBL" id="KAL2072069.1"/>
    </source>
</evidence>
<keyword evidence="2" id="KW-1133">Transmembrane helix</keyword>
<keyword evidence="2" id="KW-0472">Membrane</keyword>
<evidence type="ECO:0000313" key="4">
    <source>
        <dbReference type="Proteomes" id="UP001595075"/>
    </source>
</evidence>
<dbReference type="EMBL" id="JAZHXI010000004">
    <property type="protein sequence ID" value="KAL2072069.1"/>
    <property type="molecule type" value="Genomic_DNA"/>
</dbReference>
<comment type="caution">
    <text evidence="3">The sequence shown here is derived from an EMBL/GenBank/DDBJ whole genome shotgun (WGS) entry which is preliminary data.</text>
</comment>
<protein>
    <submittedName>
        <fullName evidence="3">Uncharacterized protein</fullName>
    </submittedName>
</protein>
<keyword evidence="1" id="KW-0175">Coiled coil</keyword>
<feature type="transmembrane region" description="Helical" evidence="2">
    <location>
        <begin position="6"/>
        <end position="28"/>
    </location>
</feature>
<dbReference type="CDD" id="cd14686">
    <property type="entry name" value="bZIP"/>
    <property type="match status" value="1"/>
</dbReference>
<reference evidence="3 4" key="1">
    <citation type="journal article" date="2024" name="Commun. Biol.">
        <title>Comparative genomic analysis of thermophilic fungi reveals convergent evolutionary adaptations and gene losses.</title>
        <authorList>
            <person name="Steindorff A.S."/>
            <person name="Aguilar-Pontes M.V."/>
            <person name="Robinson A.J."/>
            <person name="Andreopoulos B."/>
            <person name="LaButti K."/>
            <person name="Kuo A."/>
            <person name="Mondo S."/>
            <person name="Riley R."/>
            <person name="Otillar R."/>
            <person name="Haridas S."/>
            <person name="Lipzen A."/>
            <person name="Grimwood J."/>
            <person name="Schmutz J."/>
            <person name="Clum A."/>
            <person name="Reid I.D."/>
            <person name="Moisan M.C."/>
            <person name="Butler G."/>
            <person name="Nguyen T.T.M."/>
            <person name="Dewar K."/>
            <person name="Conant G."/>
            <person name="Drula E."/>
            <person name="Henrissat B."/>
            <person name="Hansel C."/>
            <person name="Singer S."/>
            <person name="Hutchinson M.I."/>
            <person name="de Vries R.P."/>
            <person name="Natvig D.O."/>
            <person name="Powell A.J."/>
            <person name="Tsang A."/>
            <person name="Grigoriev I.V."/>
        </authorList>
    </citation>
    <scope>NUCLEOTIDE SEQUENCE [LARGE SCALE GENOMIC DNA]</scope>
    <source>
        <strain evidence="3 4">CBS 494.80</strain>
    </source>
</reference>
<keyword evidence="4" id="KW-1185">Reference proteome</keyword>
<name>A0ABR4CQ47_9HELO</name>
<evidence type="ECO:0000256" key="1">
    <source>
        <dbReference type="SAM" id="Coils"/>
    </source>
</evidence>
<keyword evidence="2" id="KW-0812">Transmembrane</keyword>
<sequence>MPPLNWTHPVCAYTLFVVAIAVLSQITLKSRQRIRAMETEVQNCEDARKELKEEIEALREEMSRVREVDREEKLCLVETVKQVLQRSEGRLEGDVIDEAYSGSQTQDTVSVDENVDVDWVDESQIENLEIGMEDEISCPWCSHAHQLGLGDCSGDDTCDGTLHIPYCPSCFYKERKDDSTGRIEQETMDRHEELSSPAAVLEDIKAVEGAMDTPVLDGQI</sequence>